<comment type="catalytic activity">
    <reaction evidence="6">
        <text>a 1,2-diacyl-sn-glycerol + ATP = a 1,2-diacyl-sn-glycero-3-phosphate + ADP + H(+)</text>
        <dbReference type="Rhea" id="RHEA:10272"/>
        <dbReference type="ChEBI" id="CHEBI:15378"/>
        <dbReference type="ChEBI" id="CHEBI:17815"/>
        <dbReference type="ChEBI" id="CHEBI:30616"/>
        <dbReference type="ChEBI" id="CHEBI:58608"/>
        <dbReference type="ChEBI" id="CHEBI:456216"/>
        <dbReference type="EC" id="2.7.1.107"/>
    </reaction>
</comment>
<dbReference type="SMART" id="SM00045">
    <property type="entry name" value="DAGKa"/>
    <property type="match status" value="1"/>
</dbReference>
<feature type="compositionally biased region" description="Low complexity" evidence="7">
    <location>
        <begin position="119"/>
        <end position="131"/>
    </location>
</feature>
<feature type="region of interest" description="Disordered" evidence="7">
    <location>
        <begin position="1"/>
        <end position="183"/>
    </location>
</feature>
<dbReference type="Gene3D" id="3.40.50.10330">
    <property type="entry name" value="Probable inorganic polyphosphate/atp-NAD kinase, domain 1"/>
    <property type="match status" value="1"/>
</dbReference>
<dbReference type="GO" id="GO:0005524">
    <property type="term" value="F:ATP binding"/>
    <property type="evidence" value="ECO:0007669"/>
    <property type="project" value="UniProtKB-KW"/>
</dbReference>
<keyword evidence="10" id="KW-1185">Reference proteome</keyword>
<dbReference type="InterPro" id="IPR000756">
    <property type="entry name" value="Diacylglycerol_kin_accessory"/>
</dbReference>
<protein>
    <recommendedName>
        <fullName evidence="6">Diacylglycerol kinase</fullName>
        <shortName evidence="6">DAG kinase</shortName>
        <ecNumber evidence="6">2.7.1.107</ecNumber>
    </recommendedName>
</protein>
<dbReference type="GO" id="GO:0016020">
    <property type="term" value="C:membrane"/>
    <property type="evidence" value="ECO:0007669"/>
    <property type="project" value="TreeGrafter"/>
</dbReference>
<evidence type="ECO:0000256" key="1">
    <source>
        <dbReference type="ARBA" id="ARBA00009280"/>
    </source>
</evidence>
<keyword evidence="2 6" id="KW-0808">Transferase</keyword>
<dbReference type="InterPro" id="IPR037607">
    <property type="entry name" value="DGK"/>
</dbReference>
<evidence type="ECO:0000256" key="2">
    <source>
        <dbReference type="ARBA" id="ARBA00022679"/>
    </source>
</evidence>
<gene>
    <name evidence="9" type="ORF">EPH_0046800</name>
</gene>
<dbReference type="Pfam" id="PF00781">
    <property type="entry name" value="DAGK_cat"/>
    <property type="match status" value="1"/>
</dbReference>
<dbReference type="InterPro" id="IPR016064">
    <property type="entry name" value="NAD/diacylglycerol_kinase_sf"/>
</dbReference>
<dbReference type="VEuPathDB" id="ToxoDB:EPH_0046800"/>
<dbReference type="Pfam" id="PF00609">
    <property type="entry name" value="DAGK_acc"/>
    <property type="match status" value="1"/>
</dbReference>
<organism evidence="9 10">
    <name type="scientific">Eimeria praecox</name>
    <dbReference type="NCBI Taxonomy" id="51316"/>
    <lineage>
        <taxon>Eukaryota</taxon>
        <taxon>Sar</taxon>
        <taxon>Alveolata</taxon>
        <taxon>Apicomplexa</taxon>
        <taxon>Conoidasida</taxon>
        <taxon>Coccidia</taxon>
        <taxon>Eucoccidiorida</taxon>
        <taxon>Eimeriorina</taxon>
        <taxon>Eimeriidae</taxon>
        <taxon>Eimeria</taxon>
    </lineage>
</organism>
<evidence type="ECO:0000256" key="7">
    <source>
        <dbReference type="SAM" id="MobiDB-lite"/>
    </source>
</evidence>
<dbReference type="GO" id="GO:0004143">
    <property type="term" value="F:ATP-dependent diacylglycerol kinase activity"/>
    <property type="evidence" value="ECO:0007669"/>
    <property type="project" value="UniProtKB-EC"/>
</dbReference>
<proteinExistence type="inferred from homology"/>
<dbReference type="InterPro" id="IPR001206">
    <property type="entry name" value="Diacylglycerol_kinase_cat_dom"/>
</dbReference>
<dbReference type="GO" id="GO:0007200">
    <property type="term" value="P:phospholipase C-activating G protein-coupled receptor signaling pathway"/>
    <property type="evidence" value="ECO:0007669"/>
    <property type="project" value="InterPro"/>
</dbReference>
<evidence type="ECO:0000256" key="5">
    <source>
        <dbReference type="ARBA" id="ARBA00022840"/>
    </source>
</evidence>
<keyword evidence="5 6" id="KW-0067">ATP-binding</keyword>
<dbReference type="SMART" id="SM00046">
    <property type="entry name" value="DAGKc"/>
    <property type="match status" value="1"/>
</dbReference>
<reference evidence="9" key="2">
    <citation type="submission" date="2013-10" db="EMBL/GenBank/DDBJ databases">
        <authorList>
            <person name="Aslett M."/>
        </authorList>
    </citation>
    <scope>NUCLEOTIDE SEQUENCE [LARGE SCALE GENOMIC DNA]</scope>
    <source>
        <strain evidence="9">Houghton</strain>
    </source>
</reference>
<sequence>MVSSERGVSAPGGPQESAASSSTPAEGHPARKEEILRQKSNAKFTAKESGPSEPLEASPGPIRGSSGAPEGSLGAPEASQGVREASSGAPEASPEANSEVPGPNLGAPVANSEVQEVFSGPPGASSATTGAPGPPPAAAQDNNEPRRQLAPPQHDSWVSPEESWAQMQLPSPPRGTAAKDAAAAAKRALAESAAAAHAAEQAAADAAAAAAAAAAEADAAAARDAAAAAANLEAAEAGETAVGYVFIFTNPTSGGNKAAAFTRTAVSRLTLREPFRVEVFIHDIREGQSGSKPGFLLLKAVADRVASSSSSSSSTEQNKDQRTIRVLVAGGDGTVMWCLEEMQKTGVLPNACAVGVVPYGTGNDFANAFGWRPFNAANPFDSSLHTIVEHSMKAHVVFHDLWSVKVSLKPGGYFSRINPNTRKKEVVEREGKPVQELSFTMSNYFSMGVESRIGRGFDRHRTKSQAFNKMRYGIEGFKKAFWTRTQNINSLILNLTVHPNTPQEEILFTTDKSKAKEKQIPLLKKTASLVLLNIPSFSGGNDIWAPSKKLAVSQPNKQKQQQAKALLQVPQRMGDERLEFMTFKSIPSMGIEFTDGEYYQLSLPSSVFVSHNRRVQVLSLNPPEKRAATETAPDTA</sequence>
<name>U6GWZ3_9EIME</name>
<keyword evidence="3 6" id="KW-0547">Nucleotide-binding</keyword>
<dbReference type="PROSITE" id="PS50146">
    <property type="entry name" value="DAGK"/>
    <property type="match status" value="1"/>
</dbReference>
<dbReference type="PANTHER" id="PTHR11255:SF121">
    <property type="entry name" value="DIACYLGLYCEROL KINASE (ATP)"/>
    <property type="match status" value="1"/>
</dbReference>
<dbReference type="AlphaFoldDB" id="U6GWZ3"/>
<dbReference type="OrthoDB" id="242257at2759"/>
<feature type="compositionally biased region" description="Basic and acidic residues" evidence="7">
    <location>
        <begin position="28"/>
        <end position="37"/>
    </location>
</feature>
<dbReference type="Proteomes" id="UP000018201">
    <property type="component" value="Unassembled WGS sequence"/>
</dbReference>
<accession>U6GWZ3</accession>
<keyword evidence="4 6" id="KW-0418">Kinase</keyword>
<evidence type="ECO:0000259" key="8">
    <source>
        <dbReference type="PROSITE" id="PS50146"/>
    </source>
</evidence>
<reference evidence="9" key="1">
    <citation type="submission" date="2013-10" db="EMBL/GenBank/DDBJ databases">
        <title>Genomic analysis of the causative agents of coccidiosis in chickens.</title>
        <authorList>
            <person name="Reid A.J."/>
            <person name="Blake D."/>
            <person name="Billington K."/>
            <person name="Browne H."/>
            <person name="Dunn M."/>
            <person name="Hung S."/>
            <person name="Kawahara F."/>
            <person name="Miranda-Saavedra D."/>
            <person name="Mourier T."/>
            <person name="Nagra H."/>
            <person name="Otto T.D."/>
            <person name="Rawlings N."/>
            <person name="Sanchez A."/>
            <person name="Sanders M."/>
            <person name="Subramaniam C."/>
            <person name="Tay Y."/>
            <person name="Dear P."/>
            <person name="Doerig C."/>
            <person name="Gruber A."/>
            <person name="Parkinson J."/>
            <person name="Shirley M."/>
            <person name="Wan K.L."/>
            <person name="Berriman M."/>
            <person name="Tomley F."/>
            <person name="Pain A."/>
        </authorList>
    </citation>
    <scope>NUCLEOTIDE SEQUENCE [LARGE SCALE GENOMIC DNA]</scope>
    <source>
        <strain evidence="9">Houghton</strain>
    </source>
</reference>
<feature type="compositionally biased region" description="Low complexity" evidence="7">
    <location>
        <begin position="84"/>
        <end position="99"/>
    </location>
</feature>
<evidence type="ECO:0000256" key="6">
    <source>
        <dbReference type="RuleBase" id="RU361128"/>
    </source>
</evidence>
<evidence type="ECO:0000313" key="9">
    <source>
        <dbReference type="EMBL" id="CDI84710.1"/>
    </source>
</evidence>
<feature type="domain" description="DAGKc" evidence="8">
    <location>
        <begin position="240"/>
        <end position="410"/>
    </location>
</feature>
<dbReference type="EC" id="2.7.1.107" evidence="6"/>
<dbReference type="PANTHER" id="PTHR11255">
    <property type="entry name" value="DIACYLGLYCEROL KINASE"/>
    <property type="match status" value="1"/>
</dbReference>
<dbReference type="EMBL" id="HG692946">
    <property type="protein sequence ID" value="CDI84710.1"/>
    <property type="molecule type" value="Genomic_DNA"/>
</dbReference>
<dbReference type="SUPFAM" id="SSF111331">
    <property type="entry name" value="NAD kinase/diacylglycerol kinase-like"/>
    <property type="match status" value="1"/>
</dbReference>
<comment type="similarity">
    <text evidence="1 6">Belongs to the eukaryotic diacylglycerol kinase family.</text>
</comment>
<evidence type="ECO:0000256" key="3">
    <source>
        <dbReference type="ARBA" id="ARBA00022741"/>
    </source>
</evidence>
<evidence type="ECO:0000256" key="4">
    <source>
        <dbReference type="ARBA" id="ARBA00022777"/>
    </source>
</evidence>
<evidence type="ECO:0000313" key="10">
    <source>
        <dbReference type="Proteomes" id="UP000018201"/>
    </source>
</evidence>
<dbReference type="InterPro" id="IPR017438">
    <property type="entry name" value="ATP-NAD_kinase_N"/>
</dbReference>